<dbReference type="SUPFAM" id="SSF89095">
    <property type="entry name" value="GatB/YqeY motif"/>
    <property type="match status" value="1"/>
</dbReference>
<reference evidence="1" key="1">
    <citation type="submission" date="2020-02" db="EMBL/GenBank/DDBJ databases">
        <authorList>
            <person name="Meier V. D."/>
        </authorList>
    </citation>
    <scope>NUCLEOTIDE SEQUENCE</scope>
    <source>
        <strain evidence="1">AVDCRST_MAG45</strain>
    </source>
</reference>
<proteinExistence type="predicted"/>
<dbReference type="PANTHER" id="PTHR28055:SF1">
    <property type="entry name" value="ALTERED INHERITANCE OF MITOCHONDRIA PROTEIN 41, MITOCHONDRIAL"/>
    <property type="match status" value="1"/>
</dbReference>
<protein>
    <recommendedName>
        <fullName evidence="2">Transamidase GatB domain protein</fullName>
    </recommendedName>
</protein>
<evidence type="ECO:0000313" key="1">
    <source>
        <dbReference type="EMBL" id="CAA9501010.1"/>
    </source>
</evidence>
<dbReference type="GO" id="GO:0016884">
    <property type="term" value="F:carbon-nitrogen ligase activity, with glutamine as amido-N-donor"/>
    <property type="evidence" value="ECO:0007669"/>
    <property type="project" value="InterPro"/>
</dbReference>
<dbReference type="Gene3D" id="1.10.10.410">
    <property type="match status" value="1"/>
</dbReference>
<name>A0A6J4SPU8_9ACTN</name>
<dbReference type="InterPro" id="IPR003789">
    <property type="entry name" value="Asn/Gln_tRNA_amidoTrase-B-like"/>
</dbReference>
<gene>
    <name evidence="1" type="ORF">AVDCRST_MAG45-1309</name>
</gene>
<sequence length="150" mass="15839">MSILAQVQADATGAMRSGDRQRAQALRLVASELQKATKEAAGASVDPADELAVLRRERKRRIEAAEAYADAGRDDLAGSERGEAELIEAYLPAELSDSELEALVGDAVAESGASSPKEMGRVMSLVMGRVDGRADGRRVSALVKEKLVAS</sequence>
<evidence type="ECO:0008006" key="2">
    <source>
        <dbReference type="Google" id="ProtNLM"/>
    </source>
</evidence>
<organism evidence="1">
    <name type="scientific">uncultured Solirubrobacterales bacterium</name>
    <dbReference type="NCBI Taxonomy" id="768556"/>
    <lineage>
        <taxon>Bacteria</taxon>
        <taxon>Bacillati</taxon>
        <taxon>Actinomycetota</taxon>
        <taxon>Thermoleophilia</taxon>
        <taxon>Solirubrobacterales</taxon>
        <taxon>environmental samples</taxon>
    </lineage>
</organism>
<dbReference type="InterPro" id="IPR019004">
    <property type="entry name" value="YqeY/Aim41"/>
</dbReference>
<dbReference type="InterPro" id="IPR042184">
    <property type="entry name" value="YqeY/Aim41_N"/>
</dbReference>
<dbReference type="EMBL" id="CADCVU010000112">
    <property type="protein sequence ID" value="CAA9501010.1"/>
    <property type="molecule type" value="Genomic_DNA"/>
</dbReference>
<accession>A0A6J4SPU8</accession>
<dbReference type="PANTHER" id="PTHR28055">
    <property type="entry name" value="ALTERED INHERITANCE OF MITOCHONDRIA PROTEIN 41, MITOCHONDRIAL"/>
    <property type="match status" value="1"/>
</dbReference>
<dbReference type="Pfam" id="PF09424">
    <property type="entry name" value="YqeY"/>
    <property type="match status" value="1"/>
</dbReference>
<dbReference type="Gene3D" id="1.10.1510.10">
    <property type="entry name" value="Uncharacterised protein YqeY/AIM41 PF09424, N-terminal domain"/>
    <property type="match status" value="1"/>
</dbReference>
<dbReference type="AlphaFoldDB" id="A0A6J4SPU8"/>
<dbReference type="InterPro" id="IPR023168">
    <property type="entry name" value="GatB_Yqey_C_2"/>
</dbReference>